<evidence type="ECO:0000313" key="3">
    <source>
        <dbReference type="Proteomes" id="UP000027222"/>
    </source>
</evidence>
<feature type="compositionally biased region" description="Polar residues" evidence="1">
    <location>
        <begin position="104"/>
        <end position="123"/>
    </location>
</feature>
<organism evidence="2 3">
    <name type="scientific">Galerina marginata (strain CBS 339.88)</name>
    <dbReference type="NCBI Taxonomy" id="685588"/>
    <lineage>
        <taxon>Eukaryota</taxon>
        <taxon>Fungi</taxon>
        <taxon>Dikarya</taxon>
        <taxon>Basidiomycota</taxon>
        <taxon>Agaricomycotina</taxon>
        <taxon>Agaricomycetes</taxon>
        <taxon>Agaricomycetidae</taxon>
        <taxon>Agaricales</taxon>
        <taxon>Agaricineae</taxon>
        <taxon>Strophariaceae</taxon>
        <taxon>Galerina</taxon>
    </lineage>
</organism>
<feature type="compositionally biased region" description="Low complexity" evidence="1">
    <location>
        <begin position="82"/>
        <end position="95"/>
    </location>
</feature>
<sequence length="171" mass="18816">MDIVKRLPELTERLEPMASIAQPGRRLRDKPEPIRFLRILPTASFVRQAFARGDGPPNRRVRRATAPIATPIPPKSEPGSPPKDLLTAAAAALSPPSKPDAHFQTRTQPKNLRATRTSTTRDQTNLRKRQSGGIRLPTDRTEATAQAKNVANARDAGDSVTTGRSECNWVR</sequence>
<evidence type="ECO:0000313" key="2">
    <source>
        <dbReference type="EMBL" id="KDR65158.1"/>
    </source>
</evidence>
<feature type="region of interest" description="Disordered" evidence="1">
    <location>
        <begin position="50"/>
        <end position="171"/>
    </location>
</feature>
<dbReference type="AlphaFoldDB" id="A0A067SEG4"/>
<accession>A0A067SEG4</accession>
<proteinExistence type="predicted"/>
<evidence type="ECO:0000256" key="1">
    <source>
        <dbReference type="SAM" id="MobiDB-lite"/>
    </source>
</evidence>
<dbReference type="HOGENOM" id="CLU_1562969_0_0_1"/>
<keyword evidence="3" id="KW-1185">Reference proteome</keyword>
<name>A0A067SEG4_GALM3</name>
<dbReference type="EMBL" id="KL142493">
    <property type="protein sequence ID" value="KDR65158.1"/>
    <property type="molecule type" value="Genomic_DNA"/>
</dbReference>
<gene>
    <name evidence="2" type="ORF">GALMADRAFT_148931</name>
</gene>
<feature type="compositionally biased region" description="Pro residues" evidence="1">
    <location>
        <begin position="70"/>
        <end position="81"/>
    </location>
</feature>
<protein>
    <submittedName>
        <fullName evidence="2">Uncharacterized protein</fullName>
    </submittedName>
</protein>
<reference evidence="3" key="1">
    <citation type="journal article" date="2014" name="Proc. Natl. Acad. Sci. U.S.A.">
        <title>Extensive sampling of basidiomycete genomes demonstrates inadequacy of the white-rot/brown-rot paradigm for wood decay fungi.</title>
        <authorList>
            <person name="Riley R."/>
            <person name="Salamov A.A."/>
            <person name="Brown D.W."/>
            <person name="Nagy L.G."/>
            <person name="Floudas D."/>
            <person name="Held B.W."/>
            <person name="Levasseur A."/>
            <person name="Lombard V."/>
            <person name="Morin E."/>
            <person name="Otillar R."/>
            <person name="Lindquist E.A."/>
            <person name="Sun H."/>
            <person name="LaButti K.M."/>
            <person name="Schmutz J."/>
            <person name="Jabbour D."/>
            <person name="Luo H."/>
            <person name="Baker S.E."/>
            <person name="Pisabarro A.G."/>
            <person name="Walton J.D."/>
            <person name="Blanchette R.A."/>
            <person name="Henrissat B."/>
            <person name="Martin F."/>
            <person name="Cullen D."/>
            <person name="Hibbett D.S."/>
            <person name="Grigoriev I.V."/>
        </authorList>
    </citation>
    <scope>NUCLEOTIDE SEQUENCE [LARGE SCALE GENOMIC DNA]</scope>
    <source>
        <strain evidence="3">CBS 339.88</strain>
    </source>
</reference>
<dbReference type="Proteomes" id="UP000027222">
    <property type="component" value="Unassembled WGS sequence"/>
</dbReference>